<accession>A0A0B6Y8W0</accession>
<feature type="transmembrane region" description="Helical" evidence="1">
    <location>
        <begin position="92"/>
        <end position="116"/>
    </location>
</feature>
<protein>
    <recommendedName>
        <fullName evidence="3">t-SNARE coiled-coil homology domain-containing protein</fullName>
    </recommendedName>
</protein>
<dbReference type="EMBL" id="HACG01005010">
    <property type="protein sequence ID" value="CEK51875.1"/>
    <property type="molecule type" value="Transcribed_RNA"/>
</dbReference>
<feature type="non-terminal residue" evidence="2">
    <location>
        <position position="1"/>
    </location>
</feature>
<dbReference type="Gene3D" id="1.20.5.110">
    <property type="match status" value="1"/>
</dbReference>
<gene>
    <name evidence="2" type="primary">ORF14714</name>
</gene>
<name>A0A0B6Y8W0_9EUPU</name>
<evidence type="ECO:0000256" key="1">
    <source>
        <dbReference type="SAM" id="Phobius"/>
    </source>
</evidence>
<reference evidence="2" key="1">
    <citation type="submission" date="2014-12" db="EMBL/GenBank/DDBJ databases">
        <title>Insight into the proteome of Arion vulgaris.</title>
        <authorList>
            <person name="Aradska J."/>
            <person name="Bulat T."/>
            <person name="Smidak R."/>
            <person name="Sarate P."/>
            <person name="Gangsoo J."/>
            <person name="Sialana F."/>
            <person name="Bilban M."/>
            <person name="Lubec G."/>
        </authorList>
    </citation>
    <scope>NUCLEOTIDE SEQUENCE</scope>
    <source>
        <tissue evidence="2">Skin</tissue>
    </source>
</reference>
<keyword evidence="1" id="KW-0812">Transmembrane</keyword>
<keyword evidence="1" id="KW-1133">Transmembrane helix</keyword>
<evidence type="ECO:0000313" key="2">
    <source>
        <dbReference type="EMBL" id="CEK51875.1"/>
    </source>
</evidence>
<dbReference type="AlphaFoldDB" id="A0A0B6Y8W0"/>
<evidence type="ECO:0008006" key="3">
    <source>
        <dbReference type="Google" id="ProtNLM"/>
    </source>
</evidence>
<keyword evidence="1" id="KW-0472">Membrane</keyword>
<organism evidence="2">
    <name type="scientific">Arion vulgaris</name>
    <dbReference type="NCBI Taxonomy" id="1028688"/>
    <lineage>
        <taxon>Eukaryota</taxon>
        <taxon>Metazoa</taxon>
        <taxon>Spiralia</taxon>
        <taxon>Lophotrochozoa</taxon>
        <taxon>Mollusca</taxon>
        <taxon>Gastropoda</taxon>
        <taxon>Heterobranchia</taxon>
        <taxon>Euthyneura</taxon>
        <taxon>Panpulmonata</taxon>
        <taxon>Eupulmonata</taxon>
        <taxon>Stylommatophora</taxon>
        <taxon>Helicina</taxon>
        <taxon>Arionoidea</taxon>
        <taxon>Arionidae</taxon>
        <taxon>Arion</taxon>
    </lineage>
</organism>
<sequence>QQKQALKDQAQFIDANHPTMHDRKKCIDQFEKDILDVDEIFRVLGSSAQAHRVVNDTLTHDVQQASNKHASNIVEIDDDELLKEENDEGMSGMQICCLFILFLTAAIIIIFIMMYYKILKL</sequence>
<proteinExistence type="predicted"/>